<dbReference type="EMBL" id="CAWYQH010000079">
    <property type="protein sequence ID" value="CAK8681389.1"/>
    <property type="molecule type" value="Genomic_DNA"/>
</dbReference>
<accession>A0ABP0FP17</accession>
<dbReference type="Proteomes" id="UP001642483">
    <property type="component" value="Unassembled WGS sequence"/>
</dbReference>
<evidence type="ECO:0000313" key="1">
    <source>
        <dbReference type="EMBL" id="CAK8681389.1"/>
    </source>
</evidence>
<name>A0ABP0FP17_CLALP</name>
<gene>
    <name evidence="1" type="ORF">CVLEPA_LOCUS11595</name>
</gene>
<keyword evidence="2" id="KW-1185">Reference proteome</keyword>
<protein>
    <submittedName>
        <fullName evidence="1">Uncharacterized protein</fullName>
    </submittedName>
</protein>
<evidence type="ECO:0000313" key="2">
    <source>
        <dbReference type="Proteomes" id="UP001642483"/>
    </source>
</evidence>
<reference evidence="1 2" key="1">
    <citation type="submission" date="2024-02" db="EMBL/GenBank/DDBJ databases">
        <authorList>
            <person name="Daric V."/>
            <person name="Darras S."/>
        </authorList>
    </citation>
    <scope>NUCLEOTIDE SEQUENCE [LARGE SCALE GENOMIC DNA]</scope>
</reference>
<proteinExistence type="predicted"/>
<sequence length="79" mass="9339">MRGLSVEHHVVFFQRLLVNISFSHVYENQGQIFFPFFPLSETKKQYLNLDKLRMSLKSDSTCAQRITDADVWKKENDQS</sequence>
<comment type="caution">
    <text evidence="1">The sequence shown here is derived from an EMBL/GenBank/DDBJ whole genome shotgun (WGS) entry which is preliminary data.</text>
</comment>
<organism evidence="1 2">
    <name type="scientific">Clavelina lepadiformis</name>
    <name type="common">Light-bulb sea squirt</name>
    <name type="synonym">Ascidia lepadiformis</name>
    <dbReference type="NCBI Taxonomy" id="159417"/>
    <lineage>
        <taxon>Eukaryota</taxon>
        <taxon>Metazoa</taxon>
        <taxon>Chordata</taxon>
        <taxon>Tunicata</taxon>
        <taxon>Ascidiacea</taxon>
        <taxon>Aplousobranchia</taxon>
        <taxon>Clavelinidae</taxon>
        <taxon>Clavelina</taxon>
    </lineage>
</organism>